<keyword evidence="1" id="KW-0812">Transmembrane</keyword>
<reference evidence="2" key="1">
    <citation type="submission" date="2019-10" db="EMBL/GenBank/DDBJ databases">
        <title>Conservation and host-specific expression of non-tandemly repeated heterogenous ribosome RNA gene in arbuscular mycorrhizal fungi.</title>
        <authorList>
            <person name="Maeda T."/>
            <person name="Kobayashi Y."/>
            <person name="Nakagawa T."/>
            <person name="Ezawa T."/>
            <person name="Yamaguchi K."/>
            <person name="Bino T."/>
            <person name="Nishimoto Y."/>
            <person name="Shigenobu S."/>
            <person name="Kawaguchi M."/>
        </authorList>
    </citation>
    <scope>NUCLEOTIDE SEQUENCE</scope>
    <source>
        <strain evidence="2">HR1</strain>
    </source>
</reference>
<feature type="transmembrane region" description="Helical" evidence="1">
    <location>
        <begin position="632"/>
        <end position="656"/>
    </location>
</feature>
<keyword evidence="1" id="KW-1133">Transmembrane helix</keyword>
<evidence type="ECO:0000313" key="3">
    <source>
        <dbReference type="Proteomes" id="UP000615446"/>
    </source>
</evidence>
<organism evidence="2 3">
    <name type="scientific">Rhizophagus clarus</name>
    <dbReference type="NCBI Taxonomy" id="94130"/>
    <lineage>
        <taxon>Eukaryota</taxon>
        <taxon>Fungi</taxon>
        <taxon>Fungi incertae sedis</taxon>
        <taxon>Mucoromycota</taxon>
        <taxon>Glomeromycotina</taxon>
        <taxon>Glomeromycetes</taxon>
        <taxon>Glomerales</taxon>
        <taxon>Glomeraceae</taxon>
        <taxon>Rhizophagus</taxon>
    </lineage>
</organism>
<dbReference type="EMBL" id="BLAL01000180">
    <property type="protein sequence ID" value="GES88551.1"/>
    <property type="molecule type" value="Genomic_DNA"/>
</dbReference>
<keyword evidence="1" id="KW-0472">Membrane</keyword>
<dbReference type="OrthoDB" id="2448759at2759"/>
<gene>
    <name evidence="2" type="ORF">RCL2_001549700</name>
</gene>
<proteinExistence type="predicted"/>
<evidence type="ECO:0000313" key="2">
    <source>
        <dbReference type="EMBL" id="GES88551.1"/>
    </source>
</evidence>
<name>A0A8H3QQY3_9GLOM</name>
<comment type="caution">
    <text evidence="2">The sequence shown here is derived from an EMBL/GenBank/DDBJ whole genome shotgun (WGS) entry which is preliminary data.</text>
</comment>
<sequence length="1015" mass="117730">MSEQRYEISTPLPSIDFLEEYNDEISSNDEFECEMLNETLDNTSDIHFEDPEKKKKNDCETFEHDEVIDNLEHTELTPCVVIDFIKGEVQRCGESTKLRQLRNLFGTWQVDRDAINEVDGVLIRLGVCNTHFQFDNKYLHQSRNKQLKDFNQGIIQWRRCISCNKYITFYSRGAGCTLHSWHLNKQNIQVPCIGQYTCEALRDCLPVCKRAFDDINPRQKSVCCWCYENLGGYIHHRPGRGKSGTTCTTLHADDTAKGLEYLGNWLINIAQTKNDKEKILTKEFGHTFGQKLWNSRSYVNSRAAALESPQTIQEYYDGFPEFLNDFFFGVIDELHQKKTTVCNWQRKRRHKLPKTVISEPIMKTVTFITSMLLGLAFPHLKIWLPRVLASLSRMPRLLGSFRQLLTVCHVSSHSDRHKRKLAKTRMEESNPSNCLIRANNVWNLAIIDNIDFKEKSFKFGNIYDVTHGNSHATLRMAFQAQLPVEIETSREQVIELTANTSLFGMNQSIDEMLNMFQKVIFDLLDFKEIEGELIYKTNFDAETIKRVLLTKLEPGCLGSSPNVVILEPGANPNSDEEILHVSEMYKEDFAMNNHSFLDIIADEAIFHRLIKCREKWPNIRPHLGQWHTSKNFCSVLIVLFSSYGLLSLASCLGVRFLDKFEAAVDYRSTARVLDLLWVAIWYLYYKWAGIWKVHRMGMRIGNFGLQQNSLSAAAPLYASAAKSNYTTAIAHYLSIIAAHPKLEERLNYCGAFKIPCDVNEDSRHVCFSFDETLETFGVRFVKQNVYGNIIDEKNLRDQIKSSQDERERIDLLMSEYLNDYAVSYSERAIKSRKESLWELMNDLITVFGMSDPLSHQLFQEYTPTEMHKEGLSRLFDCYPNSLERIKAVYRQEVLKTEDRNPQGRRTIGVVRTKVKDYNSKKKAEKRKIVIPELTQPVLEDLNETPLTIEPQSKQRKTAGARHRTIEDETAILCALKIYKNYLPEDAIGSVREKLSEVWTVKKVREWWNYHKNKEL</sequence>
<dbReference type="Proteomes" id="UP000615446">
    <property type="component" value="Unassembled WGS sequence"/>
</dbReference>
<accession>A0A8H3QQY3</accession>
<protein>
    <submittedName>
        <fullName evidence="2">Uncharacterized protein</fullName>
    </submittedName>
</protein>
<dbReference type="AlphaFoldDB" id="A0A8H3QQY3"/>
<evidence type="ECO:0000256" key="1">
    <source>
        <dbReference type="SAM" id="Phobius"/>
    </source>
</evidence>
<feature type="transmembrane region" description="Helical" evidence="1">
    <location>
        <begin position="668"/>
        <end position="685"/>
    </location>
</feature>